<proteinExistence type="predicted"/>
<comment type="caution">
    <text evidence="1">The sequence shown here is derived from an EMBL/GenBank/DDBJ whole genome shotgun (WGS) entry which is preliminary data.</text>
</comment>
<feature type="non-terminal residue" evidence="1">
    <location>
        <position position="217"/>
    </location>
</feature>
<dbReference type="EMBL" id="JAGQNX010000139">
    <property type="protein sequence ID" value="MCA9308708.1"/>
    <property type="molecule type" value="Genomic_DNA"/>
</dbReference>
<dbReference type="AlphaFoldDB" id="A0A955EFW3"/>
<gene>
    <name evidence="1" type="ORF">KC980_04295</name>
</gene>
<organism evidence="1 2">
    <name type="scientific">candidate division WWE3 bacterium</name>
    <dbReference type="NCBI Taxonomy" id="2053526"/>
    <lineage>
        <taxon>Bacteria</taxon>
        <taxon>Katanobacteria</taxon>
    </lineage>
</organism>
<sequence>MQHQDESTTSHEWPEYEQTARNLELTFARMQDRIVETVNEARTRKPINIHSRDEFYHPVLTPLSSMLGKAKVHVNKFWATDIRDDVLPKRLLEGLWVYNPAADNTFAGSTNYILEQVYEEAAAIYNTVIRAIPTENEVIIATMHKLPNTKGQPPATITTNLYTAARAHRLETNLQQIPVPKLLYYLEFEQLKSLVDEFVPQDALVNAQITIDRALLT</sequence>
<dbReference type="Proteomes" id="UP000740557">
    <property type="component" value="Unassembled WGS sequence"/>
</dbReference>
<evidence type="ECO:0000313" key="2">
    <source>
        <dbReference type="Proteomes" id="UP000740557"/>
    </source>
</evidence>
<reference evidence="1" key="2">
    <citation type="journal article" date="2021" name="Microbiome">
        <title>Successional dynamics and alternative stable states in a saline activated sludge microbial community over 9 years.</title>
        <authorList>
            <person name="Wang Y."/>
            <person name="Ye J."/>
            <person name="Ju F."/>
            <person name="Liu L."/>
            <person name="Boyd J.A."/>
            <person name="Deng Y."/>
            <person name="Parks D.H."/>
            <person name="Jiang X."/>
            <person name="Yin X."/>
            <person name="Woodcroft B.J."/>
            <person name="Tyson G.W."/>
            <person name="Hugenholtz P."/>
            <person name="Polz M.F."/>
            <person name="Zhang T."/>
        </authorList>
    </citation>
    <scope>NUCLEOTIDE SEQUENCE</scope>
    <source>
        <strain evidence="1">HKST-UBA79</strain>
    </source>
</reference>
<accession>A0A955EFW3</accession>
<name>A0A955EFW3_UNCKA</name>
<reference evidence="1" key="1">
    <citation type="submission" date="2020-04" db="EMBL/GenBank/DDBJ databases">
        <authorList>
            <person name="Zhang T."/>
        </authorList>
    </citation>
    <scope>NUCLEOTIDE SEQUENCE</scope>
    <source>
        <strain evidence="1">HKST-UBA79</strain>
    </source>
</reference>
<protein>
    <submittedName>
        <fullName evidence="1">Uncharacterized protein</fullName>
    </submittedName>
</protein>
<evidence type="ECO:0000313" key="1">
    <source>
        <dbReference type="EMBL" id="MCA9308708.1"/>
    </source>
</evidence>